<evidence type="ECO:0000259" key="13">
    <source>
        <dbReference type="Pfam" id="PF00155"/>
    </source>
</evidence>
<dbReference type="GO" id="GO:0009102">
    <property type="term" value="P:biotin biosynthetic process"/>
    <property type="evidence" value="ECO:0007669"/>
    <property type="project" value="UniProtKB-KW"/>
</dbReference>
<comment type="pathway">
    <text evidence="2">Cofactor biosynthesis; biotin biosynthesis.</text>
</comment>
<dbReference type="Gene3D" id="3.90.1150.10">
    <property type="entry name" value="Aspartate Aminotransferase, domain 1"/>
    <property type="match status" value="1"/>
</dbReference>
<name>A0A1G6KTB5_9GAMM</name>
<evidence type="ECO:0000256" key="2">
    <source>
        <dbReference type="ARBA" id="ARBA00004746"/>
    </source>
</evidence>
<evidence type="ECO:0000256" key="10">
    <source>
        <dbReference type="ARBA" id="ARBA00033381"/>
    </source>
</evidence>
<evidence type="ECO:0000256" key="4">
    <source>
        <dbReference type="ARBA" id="ARBA00011738"/>
    </source>
</evidence>
<comment type="subunit">
    <text evidence="4">Homodimer.</text>
</comment>
<dbReference type="OrthoDB" id="9807157at2"/>
<dbReference type="AlphaFoldDB" id="A0A1G6KTB5"/>
<comment type="catalytic activity">
    <reaction evidence="11">
        <text>6-carboxyhexanoyl-[ACP] + L-alanine + H(+) = (8S)-8-amino-7-oxononanoate + holo-[ACP] + CO2</text>
        <dbReference type="Rhea" id="RHEA:42288"/>
        <dbReference type="Rhea" id="RHEA-COMP:9685"/>
        <dbReference type="Rhea" id="RHEA-COMP:9955"/>
        <dbReference type="ChEBI" id="CHEBI:15378"/>
        <dbReference type="ChEBI" id="CHEBI:16526"/>
        <dbReference type="ChEBI" id="CHEBI:57972"/>
        <dbReference type="ChEBI" id="CHEBI:64479"/>
        <dbReference type="ChEBI" id="CHEBI:78846"/>
        <dbReference type="ChEBI" id="CHEBI:149468"/>
        <dbReference type="EC" id="2.3.1.47"/>
    </reaction>
</comment>
<dbReference type="InterPro" id="IPR015421">
    <property type="entry name" value="PyrdxlP-dep_Trfase_major"/>
</dbReference>
<evidence type="ECO:0000256" key="11">
    <source>
        <dbReference type="ARBA" id="ARBA00047715"/>
    </source>
</evidence>
<evidence type="ECO:0000256" key="6">
    <source>
        <dbReference type="ARBA" id="ARBA00022679"/>
    </source>
</evidence>
<reference evidence="15" key="1">
    <citation type="submission" date="2016-09" db="EMBL/GenBank/DDBJ databases">
        <authorList>
            <person name="Varghese N."/>
            <person name="Submissions S."/>
        </authorList>
    </citation>
    <scope>NUCLEOTIDE SEQUENCE [LARGE SCALE GENOMIC DNA]</scope>
    <source>
        <strain evidence="15">ANC 3699</strain>
    </source>
</reference>
<dbReference type="Gene3D" id="3.40.640.10">
    <property type="entry name" value="Type I PLP-dependent aspartate aminotransferase-like (Major domain)"/>
    <property type="match status" value="1"/>
</dbReference>
<dbReference type="InterPro" id="IPR001917">
    <property type="entry name" value="Aminotrans_II_pyridoxalP_BS"/>
</dbReference>
<organism evidence="14 15">
    <name type="scientific">Acinetobacter marinus</name>
    <dbReference type="NCBI Taxonomy" id="281375"/>
    <lineage>
        <taxon>Bacteria</taxon>
        <taxon>Pseudomonadati</taxon>
        <taxon>Pseudomonadota</taxon>
        <taxon>Gammaproteobacteria</taxon>
        <taxon>Moraxellales</taxon>
        <taxon>Moraxellaceae</taxon>
        <taxon>Acinetobacter</taxon>
    </lineage>
</organism>
<evidence type="ECO:0000256" key="9">
    <source>
        <dbReference type="ARBA" id="ARBA00032610"/>
    </source>
</evidence>
<dbReference type="Proteomes" id="UP000242317">
    <property type="component" value="Unassembled WGS sequence"/>
</dbReference>
<evidence type="ECO:0000256" key="1">
    <source>
        <dbReference type="ARBA" id="ARBA00001933"/>
    </source>
</evidence>
<dbReference type="Pfam" id="PF00155">
    <property type="entry name" value="Aminotran_1_2"/>
    <property type="match status" value="1"/>
</dbReference>
<evidence type="ECO:0000256" key="8">
    <source>
        <dbReference type="ARBA" id="ARBA00022898"/>
    </source>
</evidence>
<accession>A0A1G6KTB5</accession>
<dbReference type="PANTHER" id="PTHR13693:SF100">
    <property type="entry name" value="8-AMINO-7-OXONONANOATE SYNTHASE"/>
    <property type="match status" value="1"/>
</dbReference>
<dbReference type="InterPro" id="IPR050087">
    <property type="entry name" value="AON_synthase_class-II"/>
</dbReference>
<dbReference type="EMBL" id="FMYK01000004">
    <property type="protein sequence ID" value="SDC34342.1"/>
    <property type="molecule type" value="Genomic_DNA"/>
</dbReference>
<dbReference type="GO" id="GO:0008710">
    <property type="term" value="F:8-amino-7-oxononanoate synthase activity"/>
    <property type="evidence" value="ECO:0007669"/>
    <property type="project" value="UniProtKB-EC"/>
</dbReference>
<dbReference type="SUPFAM" id="SSF53383">
    <property type="entry name" value="PLP-dependent transferases"/>
    <property type="match status" value="1"/>
</dbReference>
<keyword evidence="7" id="KW-0093">Biotin biosynthesis</keyword>
<gene>
    <name evidence="14" type="ORF">SAMN05421749_104181</name>
</gene>
<evidence type="ECO:0000313" key="15">
    <source>
        <dbReference type="Proteomes" id="UP000242317"/>
    </source>
</evidence>
<proteinExistence type="inferred from homology"/>
<keyword evidence="6" id="KW-0808">Transferase</keyword>
<dbReference type="GO" id="GO:0030170">
    <property type="term" value="F:pyridoxal phosphate binding"/>
    <property type="evidence" value="ECO:0007669"/>
    <property type="project" value="InterPro"/>
</dbReference>
<dbReference type="RefSeq" id="WP_092619273.1">
    <property type="nucleotide sequence ID" value="NZ_FMYK01000004.1"/>
</dbReference>
<dbReference type="EC" id="2.3.1.47" evidence="5"/>
<sequence>MKPKVEFVNPLYQSYADTLDQLKAQGNYRFFKQIERDGQFIHLNGKRMLNLSSNDYLGLAENAELKAEFLDSYPIAKQYFTSSSSRLLTGNFEEYEQLEENLSQAFGRSSLLFNSGYHMNIGILPALCDAKTLIISDELIHASIIDGIRLSKAQKQRYAHQNLAELEQLLITAMDDEAIDKIIIVTESVFSMDGDMTDLKQLVAFKKKYPKVMLYVDEAHAIGVYGERGLGCAEAQDCIAEIDFLVGTFGKALASIGGYLICDQVIREFLINKMRSLIFSTAQAPINMAWTNFIFQRMMRMSERRKNLLNISEKLKSEVVNRGLSCPTQSHIIPVIYGENQTAVDKAMQMQDAGFYVLPIRPPTVAKGTARVRICLHADLQWLQLEALLGKL</sequence>
<evidence type="ECO:0000256" key="7">
    <source>
        <dbReference type="ARBA" id="ARBA00022756"/>
    </source>
</evidence>
<evidence type="ECO:0000313" key="14">
    <source>
        <dbReference type="EMBL" id="SDC34342.1"/>
    </source>
</evidence>
<evidence type="ECO:0000256" key="5">
    <source>
        <dbReference type="ARBA" id="ARBA00013187"/>
    </source>
</evidence>
<dbReference type="InterPro" id="IPR015422">
    <property type="entry name" value="PyrdxlP-dep_Trfase_small"/>
</dbReference>
<dbReference type="PROSITE" id="PS00599">
    <property type="entry name" value="AA_TRANSFER_CLASS_2"/>
    <property type="match status" value="1"/>
</dbReference>
<keyword evidence="15" id="KW-1185">Reference proteome</keyword>
<comment type="similarity">
    <text evidence="3">Belongs to the class-II pyridoxal-phosphate-dependent aminotransferase family. BioF subfamily.</text>
</comment>
<evidence type="ECO:0000256" key="3">
    <source>
        <dbReference type="ARBA" id="ARBA00010008"/>
    </source>
</evidence>
<evidence type="ECO:0000256" key="12">
    <source>
        <dbReference type="RuleBase" id="RU003693"/>
    </source>
</evidence>
<dbReference type="InterPro" id="IPR004839">
    <property type="entry name" value="Aminotransferase_I/II_large"/>
</dbReference>
<protein>
    <recommendedName>
        <fullName evidence="5">8-amino-7-oxononanoate synthase</fullName>
        <ecNumber evidence="5">2.3.1.47</ecNumber>
    </recommendedName>
    <alternativeName>
        <fullName evidence="9">7-keto-8-amino-pelargonic acid synthase</fullName>
    </alternativeName>
    <alternativeName>
        <fullName evidence="10">8-amino-7-ketopelargonate synthase</fullName>
    </alternativeName>
</protein>
<comment type="cofactor">
    <cofactor evidence="1 12">
        <name>pyridoxal 5'-phosphate</name>
        <dbReference type="ChEBI" id="CHEBI:597326"/>
    </cofactor>
</comment>
<dbReference type="InterPro" id="IPR015424">
    <property type="entry name" value="PyrdxlP-dep_Trfase"/>
</dbReference>
<feature type="domain" description="Aminotransferase class I/classII large" evidence="13">
    <location>
        <begin position="47"/>
        <end position="390"/>
    </location>
</feature>
<keyword evidence="8 12" id="KW-0663">Pyridoxal phosphate</keyword>
<dbReference type="PANTHER" id="PTHR13693">
    <property type="entry name" value="CLASS II AMINOTRANSFERASE/8-AMINO-7-OXONONANOATE SYNTHASE"/>
    <property type="match status" value="1"/>
</dbReference>